<evidence type="ECO:0000256" key="9">
    <source>
        <dbReference type="ARBA" id="ARBA00022840"/>
    </source>
</evidence>
<dbReference type="PANTHER" id="PTHR44936">
    <property type="entry name" value="SENSOR PROTEIN CREC"/>
    <property type="match status" value="1"/>
</dbReference>
<dbReference type="InterPro" id="IPR004358">
    <property type="entry name" value="Sig_transdc_His_kin-like_C"/>
</dbReference>
<evidence type="ECO:0000256" key="1">
    <source>
        <dbReference type="ARBA" id="ARBA00000085"/>
    </source>
</evidence>
<dbReference type="Gene3D" id="3.30.565.10">
    <property type="entry name" value="Histidine kinase-like ATPase, C-terminal domain"/>
    <property type="match status" value="1"/>
</dbReference>
<comment type="subcellular location">
    <subcellularLocation>
        <location evidence="2">Cell membrane</location>
        <topology evidence="2">Multi-pass membrane protein</topology>
    </subcellularLocation>
</comment>
<keyword evidence="10" id="KW-1133">Transmembrane helix</keyword>
<dbReference type="InterPro" id="IPR032408">
    <property type="entry name" value="RisS_PPD"/>
</dbReference>
<dbReference type="Pfam" id="PF00512">
    <property type="entry name" value="HisKA"/>
    <property type="match status" value="1"/>
</dbReference>
<keyword evidence="10" id="KW-0812">Transmembrane</keyword>
<evidence type="ECO:0000256" key="4">
    <source>
        <dbReference type="ARBA" id="ARBA00022475"/>
    </source>
</evidence>
<dbReference type="GO" id="GO:0005886">
    <property type="term" value="C:plasma membrane"/>
    <property type="evidence" value="ECO:0007669"/>
    <property type="project" value="UniProtKB-SubCell"/>
</dbReference>
<feature type="transmembrane region" description="Helical" evidence="10">
    <location>
        <begin position="24"/>
        <end position="45"/>
    </location>
</feature>
<dbReference type="SMART" id="SM00388">
    <property type="entry name" value="HisKA"/>
    <property type="match status" value="1"/>
</dbReference>
<keyword evidence="6 12" id="KW-0808">Transferase</keyword>
<keyword evidence="7" id="KW-0547">Nucleotide-binding</keyword>
<dbReference type="GO" id="GO:0000155">
    <property type="term" value="F:phosphorelay sensor kinase activity"/>
    <property type="evidence" value="ECO:0007669"/>
    <property type="project" value="InterPro"/>
</dbReference>
<dbReference type="PROSITE" id="PS50109">
    <property type="entry name" value="HIS_KIN"/>
    <property type="match status" value="1"/>
</dbReference>
<evidence type="ECO:0000256" key="6">
    <source>
        <dbReference type="ARBA" id="ARBA00022679"/>
    </source>
</evidence>
<dbReference type="Pfam" id="PF16524">
    <property type="entry name" value="RisS_PPD"/>
    <property type="match status" value="1"/>
</dbReference>
<accession>I7JM14</accession>
<evidence type="ECO:0000256" key="3">
    <source>
        <dbReference type="ARBA" id="ARBA00012438"/>
    </source>
</evidence>
<dbReference type="AlphaFoldDB" id="I7JM14"/>
<sequence>MPHEIEQGSHKSGFRFSFGFSTRAFLFLFLSALISLIIWLLAVLYGQQNHKALIVSNRIISTYNLSAKALKYISPELQSEFIDRFNRLGDTEIHERFPNDEVTPAYRTRMWRLIKENLEEIIEEENITIASAVNGEKGLWVSMSIPIKGQMHHYWIFVETLVFSNDILSNWFLWFVTALLISAIGAYLHTKIFLKPLKEILNIFKILKKNKTPPKLDTSHGSPEVIDVYRTINETLDHLNNINKDREIMLKGLSHDIRTPLSRIRLEVEMANIDDATKNNIDTDLKQIDHIMHQIHEFSQTAPADQISPLNVTDAVKMYCQAEEVRINTFGAKFIYDVEPNLYARISLLDLNRILSNLVGNALKYGKSNDRTLEINLKCYGRVHDIFIDIKDNGPGFDLEELPRLMKPFVRGEPARTGVEGSGLGLPIVDKLTKSIDGKFKILKNYPNGILCRVILKRYDGKNIK</sequence>
<comment type="catalytic activity">
    <reaction evidence="1">
        <text>ATP + protein L-histidine = ADP + protein N-phospho-L-histidine.</text>
        <dbReference type="EC" id="2.7.13.3"/>
    </reaction>
</comment>
<evidence type="ECO:0000313" key="12">
    <source>
        <dbReference type="EMBL" id="CCG19329.1"/>
    </source>
</evidence>
<dbReference type="CDD" id="cd00082">
    <property type="entry name" value="HisKA"/>
    <property type="match status" value="1"/>
</dbReference>
<dbReference type="PRINTS" id="PR00344">
    <property type="entry name" value="BCTRLSENSOR"/>
</dbReference>
<name>I7JM14_9BURK</name>
<proteinExistence type="predicted"/>
<dbReference type="InterPro" id="IPR003661">
    <property type="entry name" value="HisK_dim/P_dom"/>
</dbReference>
<evidence type="ECO:0000259" key="11">
    <source>
        <dbReference type="PROSITE" id="PS50109"/>
    </source>
</evidence>
<dbReference type="KEGG" id="tat:KUM_0532"/>
<dbReference type="Gene3D" id="1.10.287.130">
    <property type="match status" value="1"/>
</dbReference>
<keyword evidence="10" id="KW-0472">Membrane</keyword>
<reference evidence="12" key="1">
    <citation type="journal article" date="2012" name="Vet. Microbiol.">
        <title>Comparative genomic analyses of the Taylorellae.</title>
        <authorList>
            <person name="Hauser H."/>
            <person name="Richter D.C."/>
            <person name="van Tonder A."/>
            <person name="Clark L."/>
            <person name="Preston A."/>
        </authorList>
    </citation>
    <scope>NUCLEOTIDE SEQUENCE</scope>
    <source>
        <strain evidence="12">14/45</strain>
    </source>
</reference>
<dbReference type="SUPFAM" id="SSF47384">
    <property type="entry name" value="Homodimeric domain of signal transducing histidine kinase"/>
    <property type="match status" value="1"/>
</dbReference>
<keyword evidence="5" id="KW-0597">Phosphoprotein</keyword>
<dbReference type="HOGENOM" id="CLU_000445_89_27_4"/>
<dbReference type="InterPro" id="IPR036890">
    <property type="entry name" value="HATPase_C_sf"/>
</dbReference>
<dbReference type="InterPro" id="IPR005467">
    <property type="entry name" value="His_kinase_dom"/>
</dbReference>
<keyword evidence="4" id="KW-1003">Cell membrane</keyword>
<dbReference type="EMBL" id="HE681424">
    <property type="protein sequence ID" value="CCG19329.1"/>
    <property type="molecule type" value="Genomic_DNA"/>
</dbReference>
<evidence type="ECO:0000256" key="5">
    <source>
        <dbReference type="ARBA" id="ARBA00022553"/>
    </source>
</evidence>
<organism evidence="12">
    <name type="scientific">Taylorella asinigenitalis 14/45</name>
    <dbReference type="NCBI Taxonomy" id="1091495"/>
    <lineage>
        <taxon>Bacteria</taxon>
        <taxon>Pseudomonadati</taxon>
        <taxon>Pseudomonadota</taxon>
        <taxon>Betaproteobacteria</taxon>
        <taxon>Burkholderiales</taxon>
        <taxon>Alcaligenaceae</taxon>
        <taxon>Taylorella</taxon>
    </lineage>
</organism>
<gene>
    <name evidence="12" type="primary">risS</name>
    <name evidence="12" type="ORF">KUM_0532</name>
</gene>
<feature type="domain" description="Histidine kinase" evidence="11">
    <location>
        <begin position="252"/>
        <end position="460"/>
    </location>
</feature>
<keyword evidence="8 12" id="KW-0418">Kinase</keyword>
<dbReference type="Pfam" id="PF02518">
    <property type="entry name" value="HATPase_c"/>
    <property type="match status" value="1"/>
</dbReference>
<dbReference type="InterPro" id="IPR050980">
    <property type="entry name" value="2C_sensor_his_kinase"/>
</dbReference>
<dbReference type="InterPro" id="IPR036097">
    <property type="entry name" value="HisK_dim/P_sf"/>
</dbReference>
<evidence type="ECO:0000256" key="10">
    <source>
        <dbReference type="SAM" id="Phobius"/>
    </source>
</evidence>
<evidence type="ECO:0000256" key="2">
    <source>
        <dbReference type="ARBA" id="ARBA00004651"/>
    </source>
</evidence>
<feature type="transmembrane region" description="Helical" evidence="10">
    <location>
        <begin position="171"/>
        <end position="188"/>
    </location>
</feature>
<dbReference type="PANTHER" id="PTHR44936:SF10">
    <property type="entry name" value="SENSOR PROTEIN RSTB"/>
    <property type="match status" value="1"/>
</dbReference>
<protein>
    <recommendedName>
        <fullName evidence="3">histidine kinase</fullName>
        <ecNumber evidence="3">2.7.13.3</ecNumber>
    </recommendedName>
</protein>
<dbReference type="Gene3D" id="3.30.450.300">
    <property type="entry name" value="Sensor histidine kinase RisS, periplasmic domain"/>
    <property type="match status" value="1"/>
</dbReference>
<evidence type="ECO:0000256" key="8">
    <source>
        <dbReference type="ARBA" id="ARBA00022777"/>
    </source>
</evidence>
<keyword evidence="9" id="KW-0067">ATP-binding</keyword>
<dbReference type="SMART" id="SM00387">
    <property type="entry name" value="HATPase_c"/>
    <property type="match status" value="1"/>
</dbReference>
<dbReference type="InterPro" id="IPR038421">
    <property type="entry name" value="RisS_PPD_sf"/>
</dbReference>
<dbReference type="GO" id="GO:0005524">
    <property type="term" value="F:ATP binding"/>
    <property type="evidence" value="ECO:0007669"/>
    <property type="project" value="UniProtKB-KW"/>
</dbReference>
<dbReference type="RefSeq" id="WP_015551448.1">
    <property type="nucleotide sequence ID" value="NC_021033.1"/>
</dbReference>
<dbReference type="SUPFAM" id="SSF55874">
    <property type="entry name" value="ATPase domain of HSP90 chaperone/DNA topoisomerase II/histidine kinase"/>
    <property type="match status" value="1"/>
</dbReference>
<dbReference type="EC" id="2.7.13.3" evidence="3"/>
<dbReference type="InterPro" id="IPR003594">
    <property type="entry name" value="HATPase_dom"/>
</dbReference>
<evidence type="ECO:0000256" key="7">
    <source>
        <dbReference type="ARBA" id="ARBA00022741"/>
    </source>
</evidence>